<evidence type="ECO:0000259" key="2">
    <source>
        <dbReference type="Pfam" id="PF08241"/>
    </source>
</evidence>
<feature type="compositionally biased region" description="Polar residues" evidence="1">
    <location>
        <begin position="259"/>
        <end position="268"/>
    </location>
</feature>
<feature type="region of interest" description="Disordered" evidence="1">
    <location>
        <begin position="673"/>
        <end position="790"/>
    </location>
</feature>
<accession>A0A443HU11</accession>
<dbReference type="Proteomes" id="UP000283841">
    <property type="component" value="Unassembled WGS sequence"/>
</dbReference>
<dbReference type="RefSeq" id="XP_028484889.1">
    <property type="nucleotide sequence ID" value="XM_028626971.1"/>
</dbReference>
<feature type="compositionally biased region" description="Polar residues" evidence="1">
    <location>
        <begin position="100"/>
        <end position="124"/>
    </location>
</feature>
<evidence type="ECO:0000256" key="1">
    <source>
        <dbReference type="SAM" id="MobiDB-lite"/>
    </source>
</evidence>
<keyword evidence="4" id="KW-1185">Reference proteome</keyword>
<feature type="compositionally biased region" description="Low complexity" evidence="1">
    <location>
        <begin position="1034"/>
        <end position="1046"/>
    </location>
</feature>
<feature type="compositionally biased region" description="Low complexity" evidence="1">
    <location>
        <begin position="1483"/>
        <end position="1497"/>
    </location>
</feature>
<proteinExistence type="predicted"/>
<dbReference type="EMBL" id="RCNU01000006">
    <property type="protein sequence ID" value="RWQ95244.1"/>
    <property type="molecule type" value="Genomic_DNA"/>
</dbReference>
<feature type="compositionally biased region" description="Low complexity" evidence="1">
    <location>
        <begin position="472"/>
        <end position="484"/>
    </location>
</feature>
<protein>
    <recommendedName>
        <fullName evidence="2">Methyltransferase type 11 domain-containing protein</fullName>
    </recommendedName>
</protein>
<dbReference type="GO" id="GO:0008757">
    <property type="term" value="F:S-adenosylmethionine-dependent methyltransferase activity"/>
    <property type="evidence" value="ECO:0007669"/>
    <property type="project" value="InterPro"/>
</dbReference>
<feature type="compositionally biased region" description="Polar residues" evidence="1">
    <location>
        <begin position="962"/>
        <end position="975"/>
    </location>
</feature>
<organism evidence="3 4">
    <name type="scientific">Byssochlamys spectabilis</name>
    <name type="common">Paecilomyces variotii</name>
    <dbReference type="NCBI Taxonomy" id="264951"/>
    <lineage>
        <taxon>Eukaryota</taxon>
        <taxon>Fungi</taxon>
        <taxon>Dikarya</taxon>
        <taxon>Ascomycota</taxon>
        <taxon>Pezizomycotina</taxon>
        <taxon>Eurotiomycetes</taxon>
        <taxon>Eurotiomycetidae</taxon>
        <taxon>Eurotiales</taxon>
        <taxon>Thermoascaceae</taxon>
        <taxon>Paecilomyces</taxon>
    </lineage>
</organism>
<feature type="compositionally biased region" description="Basic and acidic residues" evidence="1">
    <location>
        <begin position="430"/>
        <end position="440"/>
    </location>
</feature>
<feature type="region of interest" description="Disordered" evidence="1">
    <location>
        <begin position="939"/>
        <end position="981"/>
    </location>
</feature>
<feature type="region of interest" description="Disordered" evidence="1">
    <location>
        <begin position="1111"/>
        <end position="1138"/>
    </location>
</feature>
<dbReference type="InterPro" id="IPR029063">
    <property type="entry name" value="SAM-dependent_MTases_sf"/>
</dbReference>
<comment type="caution">
    <text evidence="3">The sequence shown here is derived from an EMBL/GenBank/DDBJ whole genome shotgun (WGS) entry which is preliminary data.</text>
</comment>
<feature type="region of interest" description="Disordered" evidence="1">
    <location>
        <begin position="1034"/>
        <end position="1065"/>
    </location>
</feature>
<name>A0A443HU11_BYSSP</name>
<feature type="compositionally biased region" description="Polar residues" evidence="1">
    <location>
        <begin position="414"/>
        <end position="424"/>
    </location>
</feature>
<dbReference type="Pfam" id="PF08241">
    <property type="entry name" value="Methyltransf_11"/>
    <property type="match status" value="1"/>
</dbReference>
<feature type="compositionally biased region" description="Low complexity" evidence="1">
    <location>
        <begin position="365"/>
        <end position="375"/>
    </location>
</feature>
<evidence type="ECO:0000313" key="4">
    <source>
        <dbReference type="Proteomes" id="UP000283841"/>
    </source>
</evidence>
<dbReference type="SUPFAM" id="SSF53335">
    <property type="entry name" value="S-adenosyl-L-methionine-dependent methyltransferases"/>
    <property type="match status" value="1"/>
</dbReference>
<evidence type="ECO:0000313" key="3">
    <source>
        <dbReference type="EMBL" id="RWQ95244.1"/>
    </source>
</evidence>
<feature type="compositionally biased region" description="Polar residues" evidence="1">
    <location>
        <begin position="276"/>
        <end position="287"/>
    </location>
</feature>
<dbReference type="Gene3D" id="3.40.50.150">
    <property type="entry name" value="Vaccinia Virus protein VP39"/>
    <property type="match status" value="1"/>
</dbReference>
<sequence length="1568" mass="170604">MSSYGPDRGRFLRPRELVPQSRDPRDTTASRPMASTGLPVPQSSRPQIARSTSVAARKKSTSLASETEDSRRVMTPRPPISTSSSSNGARPSLIPRPSGGASSIPQRRLSVNLSTPGRTMQPPSVVQAPPIAAQSSRQAPVVKDRPRNVLRRKAPLIGKPAEGIKRLSGLSDVELLRANMAGNTIVPKPQQFSKIDTAQVELPRHPEPPPGQVTPVLPSHYPQSQSEKKLVESSTRDIPKELASLSTHNLPPPTPHFASASSPSTHYSGSPGMWSRESTPTSLSSYSPGIVQPTKVGYRLRQPSPTQARLPVPSRALASSPQIERTDASATRLRYPAKTQTPDPSTRSSQKDQQKGIVGARDLSKSPAAPPRKSSVNFRQQARNVTDDVIKKQEDERHFEEAERRVFSPRMSEETITQQPASTPSVPPRPSREGTEKLELKPSPVIKSNLPYLRTTGHKRRESAEELHLGDQSHPAPSQPAAASVESFQSRSSARLPSQPSAHQGSRAKSTRTLTKTPPQDKKAVPSSPSKRFGIFAKKPKSNADLQSANLSDRPTRKGPVAGTGHEGYGRYAQRGRRPSVGSTSGSRGRSTSTTRSAAKSASSSKSSLHGSDGPEIDDFLLDRLEPVVINGGGMDGAQLLRVRSEQTTGTHSNASTVNLAIYAKNAKQGAYSTGSLVPIPGPPGQSQPEPWKQDHSHAQTENAKLRPVVSKRISFRRSQLFGNKNEGKPVSPSGIKADTPASHRPEKTDRSTVPLLPDVQPIISTSPDRKGKSKEDPNRKPKLRAKTSRWNFFQRSQAVGRSELVHDNNVKPATTELPVAVAPVPGSRTIPHYALLDTSSDSLDDILHHVEESPPTETEYLEPSADVPPGLNIIRRHESILLPSPPLLQAERLPEGRSSPKVYFRNDPQGSGQLETVQKARRVRLASVGRIPPVISRRDRQHKPATQSFSRPFSREDAPSLTVTAGDQSQQRYVSSRPALGIQTDVLPSRPFYSEPETAKPFSAPIPAAEFRFPAGAYADDEFLALSPRKESVISGSSSSEGKPSLADVTAVAAEPGSRPTEDEVWNEYDDLIDNLSPETSNAKARNECAADDSFKLATKASKTLQAELNAHEPGRATSNSAGPEQESARSSTSSVRLRRSTIATALHSSISPCTQVSFSELIGGYAERNTESMDLTPQANPSIVVQGEQPATFLRSPSRSRSTSFESARHRNTILSDLAERERQGAMAQANLRSGSLMTSRWLSFGRVLFSPAHNMIKSREQERILVIDGLGNDDWSFYCALTYPTATVYSLIMGPSPSPSTNPEAWQPPANHQSVHHGSMEEQFPFPKRFFSVCVLRFPAACSEAAQRNIISECKRVLRPGGYLEMSVLDLDLVNMGNRTRRTMRMLKERICMSDPRISLKPASDSIQRLLGRRGFENLNRCMVSIPVARAIAGSSDSSASGHSVTTAAVSTSTGCSARVGSAREPRGRRKSPSDDGEVSLGDLLSDPSPSASNDESIAKIVAKVGRWWFTRCYEMPVLPDGDLDHSIWADKKLLRECQKRGTGFRLLIGYAQKPSEVKRRTASV</sequence>
<feature type="region of interest" description="Disordered" evidence="1">
    <location>
        <begin position="185"/>
        <end position="618"/>
    </location>
</feature>
<feature type="compositionally biased region" description="Basic and acidic residues" evidence="1">
    <location>
        <begin position="742"/>
        <end position="751"/>
    </location>
</feature>
<gene>
    <name evidence="3" type="ORF">C8Q69DRAFT_286471</name>
</gene>
<dbReference type="GeneID" id="39596248"/>
<feature type="compositionally biased region" description="Basic and acidic residues" evidence="1">
    <location>
        <begin position="226"/>
        <end position="240"/>
    </location>
</feature>
<feature type="compositionally biased region" description="Basic and acidic residues" evidence="1">
    <location>
        <begin position="462"/>
        <end position="471"/>
    </location>
</feature>
<feature type="compositionally biased region" description="Polar residues" evidence="1">
    <location>
        <begin position="486"/>
        <end position="518"/>
    </location>
</feature>
<feature type="compositionally biased region" description="Basic and acidic residues" evidence="1">
    <location>
        <begin position="768"/>
        <end position="780"/>
    </location>
</feature>
<dbReference type="STRING" id="264951.A0A443HU11"/>
<feature type="compositionally biased region" description="Polar residues" evidence="1">
    <location>
        <begin position="41"/>
        <end position="54"/>
    </location>
</feature>
<reference evidence="3 4" key="1">
    <citation type="journal article" date="2018" name="Front. Microbiol.">
        <title>Genomic and genetic insights into a cosmopolitan fungus, Paecilomyces variotii (Eurotiales).</title>
        <authorList>
            <person name="Urquhart A.S."/>
            <person name="Mondo S.J."/>
            <person name="Makela M.R."/>
            <person name="Hane J.K."/>
            <person name="Wiebenga A."/>
            <person name="He G."/>
            <person name="Mihaltcheva S."/>
            <person name="Pangilinan J."/>
            <person name="Lipzen A."/>
            <person name="Barry K."/>
            <person name="de Vries R.P."/>
            <person name="Grigoriev I.V."/>
            <person name="Idnurm A."/>
        </authorList>
    </citation>
    <scope>NUCLEOTIDE SEQUENCE [LARGE SCALE GENOMIC DNA]</scope>
    <source>
        <strain evidence="3 4">CBS 101075</strain>
    </source>
</reference>
<feature type="compositionally biased region" description="Basic and acidic residues" evidence="1">
    <location>
        <begin position="7"/>
        <end position="28"/>
    </location>
</feature>
<feature type="domain" description="Methyltransferase type 11" evidence="2">
    <location>
        <begin position="1297"/>
        <end position="1367"/>
    </location>
</feature>
<dbReference type="CDD" id="cd02440">
    <property type="entry name" value="AdoMet_MTases"/>
    <property type="match status" value="1"/>
</dbReference>
<feature type="compositionally biased region" description="Polar residues" evidence="1">
    <location>
        <begin position="544"/>
        <end position="553"/>
    </location>
</feature>
<dbReference type="VEuPathDB" id="FungiDB:C8Q69DRAFT_286471"/>
<feature type="region of interest" description="Disordered" evidence="1">
    <location>
        <begin position="1458"/>
        <end position="1497"/>
    </location>
</feature>
<feature type="region of interest" description="Disordered" evidence="1">
    <location>
        <begin position="1"/>
        <end position="154"/>
    </location>
</feature>
<feature type="compositionally biased region" description="Basic and acidic residues" evidence="1">
    <location>
        <begin position="385"/>
        <end position="406"/>
    </location>
</feature>
<feature type="compositionally biased region" description="Low complexity" evidence="1">
    <location>
        <begin position="579"/>
        <end position="608"/>
    </location>
</feature>
<feature type="compositionally biased region" description="Polar residues" evidence="1">
    <location>
        <begin position="338"/>
        <end position="348"/>
    </location>
</feature>
<dbReference type="InterPro" id="IPR013216">
    <property type="entry name" value="Methyltransf_11"/>
</dbReference>